<organism evidence="1">
    <name type="scientific">Fusarium oxysporum f. sp. melonis 26406</name>
    <dbReference type="NCBI Taxonomy" id="1089452"/>
    <lineage>
        <taxon>Eukaryota</taxon>
        <taxon>Fungi</taxon>
        <taxon>Dikarya</taxon>
        <taxon>Ascomycota</taxon>
        <taxon>Pezizomycotina</taxon>
        <taxon>Sordariomycetes</taxon>
        <taxon>Hypocreomycetidae</taxon>
        <taxon>Hypocreales</taxon>
        <taxon>Nectriaceae</taxon>
        <taxon>Fusarium</taxon>
        <taxon>Fusarium oxysporum species complex</taxon>
    </lineage>
</organism>
<accession>W9Z1D2</accession>
<dbReference type="AlphaFoldDB" id="W9Z1D2"/>
<evidence type="ECO:0000313" key="1">
    <source>
        <dbReference type="EMBL" id="EXK25589.1"/>
    </source>
</evidence>
<sequence length="60" mass="6636">MSATWLSGMEKALEMNTKGSILYSTGLLYNVWIPTHKEELFRGVKSVTAAETLHHGQDGV</sequence>
<gene>
    <name evidence="1" type="ORF">FOMG_17751</name>
</gene>
<dbReference type="VEuPathDB" id="FungiDB:FOMG_17751"/>
<reference evidence="1" key="1">
    <citation type="submission" date="2012-04" db="EMBL/GenBank/DDBJ databases">
        <title>The Genome Sequence of Fusarium oxysporum melonis.</title>
        <authorList>
            <consortium name="The Broad Institute Genome Sequencing Platform"/>
            <person name="Ma L.-J."/>
            <person name="Gale L.R."/>
            <person name="Schwartz D.C."/>
            <person name="Zhou S."/>
            <person name="Corby-Kistler H."/>
            <person name="Young S.K."/>
            <person name="Zeng Q."/>
            <person name="Gargeya S."/>
            <person name="Fitzgerald M."/>
            <person name="Haas B."/>
            <person name="Abouelleil A."/>
            <person name="Alvarado L."/>
            <person name="Arachchi H.M."/>
            <person name="Berlin A."/>
            <person name="Brown A."/>
            <person name="Chapman S.B."/>
            <person name="Chen Z."/>
            <person name="Dunbar C."/>
            <person name="Freedman E."/>
            <person name="Gearin G."/>
            <person name="Goldberg J."/>
            <person name="Griggs A."/>
            <person name="Gujja S."/>
            <person name="Heiman D."/>
            <person name="Howarth C."/>
            <person name="Larson L."/>
            <person name="Lui A."/>
            <person name="MacDonald P.J.P."/>
            <person name="Montmayeur A."/>
            <person name="Murphy C."/>
            <person name="Neiman D."/>
            <person name="Pearson M."/>
            <person name="Priest M."/>
            <person name="Roberts A."/>
            <person name="Saif S."/>
            <person name="Shea T."/>
            <person name="Shenoy N."/>
            <person name="Sisk P."/>
            <person name="Stolte C."/>
            <person name="Sykes S."/>
            <person name="Wortman J."/>
            <person name="Nusbaum C."/>
            <person name="Birren B."/>
        </authorList>
    </citation>
    <scope>NUCLEOTIDE SEQUENCE</scope>
    <source>
        <strain evidence="1">26406</strain>
    </source>
</reference>
<dbReference type="Proteomes" id="UP000030703">
    <property type="component" value="Unassembled WGS sequence"/>
</dbReference>
<reference evidence="1" key="2">
    <citation type="submission" date="2012-05" db="EMBL/GenBank/DDBJ databases">
        <title>Annotation of the Genome Sequence of Fusarium oxysporum f. sp. melonis 26406.</title>
        <authorList>
            <consortium name="The Broad Institute Genomics Platform"/>
            <person name="Ma L.-J."/>
            <person name="Corby-Kistler H."/>
            <person name="Broz K."/>
            <person name="Gale L.R."/>
            <person name="Jonkers W."/>
            <person name="O'Donnell K."/>
            <person name="Ploetz R."/>
            <person name="Steinberg C."/>
            <person name="Schwartz D.C."/>
            <person name="VanEtten H."/>
            <person name="Zhou S."/>
            <person name="Young S.K."/>
            <person name="Zeng Q."/>
            <person name="Gargeya S."/>
            <person name="Fitzgerald M."/>
            <person name="Abouelleil A."/>
            <person name="Alvarado L."/>
            <person name="Chapman S.B."/>
            <person name="Gainer-Dewar J."/>
            <person name="Goldberg J."/>
            <person name="Griggs A."/>
            <person name="Gujja S."/>
            <person name="Hansen M."/>
            <person name="Howarth C."/>
            <person name="Imamovic A."/>
            <person name="Ireland A."/>
            <person name="Larimer J."/>
            <person name="McCowan C."/>
            <person name="Murphy C."/>
            <person name="Pearson M."/>
            <person name="Poon T.W."/>
            <person name="Priest M."/>
            <person name="Roberts A."/>
            <person name="Saif S."/>
            <person name="Shea T."/>
            <person name="Sykes S."/>
            <person name="Wortman J."/>
            <person name="Nusbaum C."/>
            <person name="Birren B."/>
        </authorList>
    </citation>
    <scope>NUCLEOTIDE SEQUENCE</scope>
    <source>
        <strain evidence="1">26406</strain>
    </source>
</reference>
<dbReference type="HOGENOM" id="CLU_3068713_0_0_1"/>
<protein>
    <submittedName>
        <fullName evidence="1">Uncharacterized protein</fullName>
    </submittedName>
</protein>
<proteinExistence type="predicted"/>
<dbReference type="EMBL" id="JH659392">
    <property type="protein sequence ID" value="EXK25589.1"/>
    <property type="molecule type" value="Genomic_DNA"/>
</dbReference>
<name>W9Z1D2_FUSOX</name>